<keyword evidence="2" id="KW-0238">DNA-binding</keyword>
<evidence type="ECO:0000256" key="2">
    <source>
        <dbReference type="ARBA" id="ARBA00023125"/>
    </source>
</evidence>
<dbReference type="InterPro" id="IPR050679">
    <property type="entry name" value="Bact_HTH_transcr_reg"/>
</dbReference>
<evidence type="ECO:0000313" key="5">
    <source>
        <dbReference type="EMBL" id="SDY80838.1"/>
    </source>
</evidence>
<evidence type="ECO:0000256" key="1">
    <source>
        <dbReference type="ARBA" id="ARBA00023015"/>
    </source>
</evidence>
<proteinExistence type="predicted"/>
<feature type="domain" description="HTH gntR-type" evidence="4">
    <location>
        <begin position="4"/>
        <end position="72"/>
    </location>
</feature>
<dbReference type="SUPFAM" id="SSF46785">
    <property type="entry name" value="Winged helix' DNA-binding domain"/>
    <property type="match status" value="1"/>
</dbReference>
<keyword evidence="1" id="KW-0805">Transcription regulation</keyword>
<evidence type="ECO:0000313" key="6">
    <source>
        <dbReference type="Proteomes" id="UP000199632"/>
    </source>
</evidence>
<keyword evidence="3" id="KW-0804">Transcription</keyword>
<dbReference type="PANTHER" id="PTHR44846:SF1">
    <property type="entry name" value="MANNOSYL-D-GLYCERATE TRANSPORT_METABOLISM SYSTEM REPRESSOR MNGR-RELATED"/>
    <property type="match status" value="1"/>
</dbReference>
<name>A0A1H3MWH0_9ACTN</name>
<dbReference type="CDD" id="cd07377">
    <property type="entry name" value="WHTH_GntR"/>
    <property type="match status" value="1"/>
</dbReference>
<dbReference type="PANTHER" id="PTHR44846">
    <property type="entry name" value="MANNOSYL-D-GLYCERATE TRANSPORT/METABOLISM SYSTEM REPRESSOR MNGR-RELATED"/>
    <property type="match status" value="1"/>
</dbReference>
<dbReference type="Gene3D" id="1.10.10.10">
    <property type="entry name" value="Winged helix-like DNA-binding domain superfamily/Winged helix DNA-binding domain"/>
    <property type="match status" value="1"/>
</dbReference>
<dbReference type="InterPro" id="IPR000524">
    <property type="entry name" value="Tscrpt_reg_HTH_GntR"/>
</dbReference>
<evidence type="ECO:0000256" key="3">
    <source>
        <dbReference type="ARBA" id="ARBA00023163"/>
    </source>
</evidence>
<dbReference type="GO" id="GO:0003677">
    <property type="term" value="F:DNA binding"/>
    <property type="evidence" value="ECO:0007669"/>
    <property type="project" value="UniProtKB-KW"/>
</dbReference>
<dbReference type="GO" id="GO:0003700">
    <property type="term" value="F:DNA-binding transcription factor activity"/>
    <property type="evidence" value="ECO:0007669"/>
    <property type="project" value="InterPro"/>
</dbReference>
<dbReference type="EMBL" id="FNQB01000001">
    <property type="protein sequence ID" value="SDY80838.1"/>
    <property type="molecule type" value="Genomic_DNA"/>
</dbReference>
<dbReference type="InterPro" id="IPR036390">
    <property type="entry name" value="WH_DNA-bd_sf"/>
</dbReference>
<dbReference type="OrthoDB" id="4558810at2"/>
<reference evidence="6" key="1">
    <citation type="submission" date="2016-10" db="EMBL/GenBank/DDBJ databases">
        <authorList>
            <person name="Varghese N."/>
            <person name="Submissions S."/>
        </authorList>
    </citation>
    <scope>NUCLEOTIDE SEQUENCE [LARGE SCALE GENOMIC DNA]</scope>
    <source>
        <strain evidence="6">DSM 44718</strain>
    </source>
</reference>
<dbReference type="PRINTS" id="PR00035">
    <property type="entry name" value="HTHGNTR"/>
</dbReference>
<organism evidence="5 6">
    <name type="scientific">Asanoa ishikariensis</name>
    <dbReference type="NCBI Taxonomy" id="137265"/>
    <lineage>
        <taxon>Bacteria</taxon>
        <taxon>Bacillati</taxon>
        <taxon>Actinomycetota</taxon>
        <taxon>Actinomycetes</taxon>
        <taxon>Micromonosporales</taxon>
        <taxon>Micromonosporaceae</taxon>
        <taxon>Asanoa</taxon>
    </lineage>
</organism>
<dbReference type="Pfam" id="PF00392">
    <property type="entry name" value="GntR"/>
    <property type="match status" value="1"/>
</dbReference>
<gene>
    <name evidence="5" type="ORF">SAMN05421684_1658</name>
</gene>
<dbReference type="RefSeq" id="WP_090788933.1">
    <property type="nucleotide sequence ID" value="NZ_BOND01000019.1"/>
</dbReference>
<dbReference type="STRING" id="137265.SAMN05421684_1658"/>
<dbReference type="AlphaFoldDB" id="A0A1H3MWH0"/>
<accession>A0A1H3MWH0</accession>
<evidence type="ECO:0000259" key="4">
    <source>
        <dbReference type="PROSITE" id="PS50949"/>
    </source>
</evidence>
<protein>
    <submittedName>
        <fullName evidence="5">GntR family transcriptional regulator</fullName>
    </submittedName>
</protein>
<dbReference type="GO" id="GO:0045892">
    <property type="term" value="P:negative regulation of DNA-templated transcription"/>
    <property type="evidence" value="ECO:0007669"/>
    <property type="project" value="TreeGrafter"/>
</dbReference>
<keyword evidence="6" id="KW-1185">Reference proteome</keyword>
<dbReference type="SMART" id="SM00345">
    <property type="entry name" value="HTH_GNTR"/>
    <property type="match status" value="1"/>
</dbReference>
<dbReference type="PROSITE" id="PS50949">
    <property type="entry name" value="HTH_GNTR"/>
    <property type="match status" value="1"/>
</dbReference>
<sequence>MGHQPSYLDIVDDIRRQITNGDLAPGATLPTCREMCQSYQVSRQTIGSAMIVLRTQGLIVGQQGRAVYVSADPRNLPAAGASDPQGSG</sequence>
<dbReference type="Proteomes" id="UP000199632">
    <property type="component" value="Unassembled WGS sequence"/>
</dbReference>
<dbReference type="InterPro" id="IPR036388">
    <property type="entry name" value="WH-like_DNA-bd_sf"/>
</dbReference>